<dbReference type="eggNOG" id="COG0406">
    <property type="taxonomic scope" value="Bacteria"/>
</dbReference>
<sequence>MLILVRHAMPAHGPDTPARDWLLAPEGHAAARALGERLPPAARLVASTEPKAIATLAPAGPVIQDPRFDEISRVEAYDDNFRTQRRAYVEGTDHPDWEPRDEVVSRFHSGVLDHLTAAENRPLIIASHGMAITLWLTATVSLRTPGIFWADLRFPDTHAVDLTARTVTRLDPP</sequence>
<dbReference type="AlphaFoldDB" id="D2PR61"/>
<keyword evidence="2" id="KW-1185">Reference proteome</keyword>
<organism evidence="1 2">
    <name type="scientific">Kribbella flavida (strain DSM 17836 / JCM 10339 / NBRC 14399)</name>
    <dbReference type="NCBI Taxonomy" id="479435"/>
    <lineage>
        <taxon>Bacteria</taxon>
        <taxon>Bacillati</taxon>
        <taxon>Actinomycetota</taxon>
        <taxon>Actinomycetes</taxon>
        <taxon>Propionibacteriales</taxon>
        <taxon>Kribbellaceae</taxon>
        <taxon>Kribbella</taxon>
    </lineage>
</organism>
<dbReference type="InterPro" id="IPR029033">
    <property type="entry name" value="His_PPase_superfam"/>
</dbReference>
<dbReference type="HOGENOM" id="CLU_1601692_0_0_11"/>
<accession>D2PR61</accession>
<evidence type="ECO:0000313" key="1">
    <source>
        <dbReference type="EMBL" id="ADB33009.1"/>
    </source>
</evidence>
<dbReference type="KEGG" id="kfl:Kfla_3958"/>
<dbReference type="OrthoDB" id="3288205at2"/>
<dbReference type="RefSeq" id="WP_012921565.1">
    <property type="nucleotide sequence ID" value="NC_013729.1"/>
</dbReference>
<dbReference type="Proteomes" id="UP000007967">
    <property type="component" value="Chromosome"/>
</dbReference>
<reference evidence="2" key="1">
    <citation type="submission" date="2009-09" db="EMBL/GenBank/DDBJ databases">
        <title>The complete genome of Kribbella flavida DSM 17836.</title>
        <authorList>
            <consortium name="US DOE Joint Genome Institute (JGI-PGF)"/>
            <person name="Lucas S."/>
            <person name="Copeland A."/>
            <person name="Lapidus A."/>
            <person name="Glavina del Rio T."/>
            <person name="Dalin E."/>
            <person name="Tice H."/>
            <person name="Bruce D."/>
            <person name="Goodwin L."/>
            <person name="Pitluck S."/>
            <person name="Kyrpides N."/>
            <person name="Mavromatis K."/>
            <person name="Ivanova N."/>
            <person name="Saunders E."/>
            <person name="Brettin T."/>
            <person name="Detter J.C."/>
            <person name="Han C."/>
            <person name="Larimer F."/>
            <person name="Land M."/>
            <person name="Hauser L."/>
            <person name="Markowitz V."/>
            <person name="Cheng J.-F."/>
            <person name="Hugenholtz P."/>
            <person name="Woyke T."/>
            <person name="Wu D."/>
            <person name="Pukall R."/>
            <person name="Klenk H.-P."/>
            <person name="Eisen J.A."/>
        </authorList>
    </citation>
    <scope>NUCLEOTIDE SEQUENCE [LARGE SCALE GENOMIC DNA]</scope>
    <source>
        <strain evidence="2">DSM 17836 / JCM 10339 / NBRC 14399</strain>
    </source>
</reference>
<evidence type="ECO:0000313" key="2">
    <source>
        <dbReference type="Proteomes" id="UP000007967"/>
    </source>
</evidence>
<dbReference type="STRING" id="479435.Kfla_3958"/>
<dbReference type="Gene3D" id="3.40.50.1240">
    <property type="entry name" value="Phosphoglycerate mutase-like"/>
    <property type="match status" value="1"/>
</dbReference>
<protein>
    <submittedName>
        <fullName evidence="1">Phosphoglycerate mutase</fullName>
    </submittedName>
</protein>
<reference evidence="1 2" key="2">
    <citation type="journal article" date="2010" name="Stand. Genomic Sci.">
        <title>Complete genome sequence of Kribbella flavida type strain (IFO 14399).</title>
        <authorList>
            <person name="Pukall R."/>
            <person name="Lapidus A."/>
            <person name="Glavina Del Rio T."/>
            <person name="Copeland A."/>
            <person name="Tice H."/>
            <person name="Cheng J.-F."/>
            <person name="Lucas S."/>
            <person name="Chen F."/>
            <person name="Nolan M."/>
            <person name="LaButti K."/>
            <person name="Pati A."/>
            <person name="Ivanova N."/>
            <person name="Mavrommatis K."/>
            <person name="Mikhailova N."/>
            <person name="Pitluck S."/>
            <person name="Bruce D."/>
            <person name="Goodwin L."/>
            <person name="Land M."/>
            <person name="Hauser L."/>
            <person name="Chang Y.-J."/>
            <person name="Jeffries C.D."/>
            <person name="Chen A."/>
            <person name="Palaniappan K."/>
            <person name="Chain P."/>
            <person name="Rohde M."/>
            <person name="Goeker M."/>
            <person name="Bristow J."/>
            <person name="Eisen J.A."/>
            <person name="Markowitz V."/>
            <person name="Hugenholtz P."/>
            <person name="Kyrpides N.C."/>
            <person name="Klenk H.-P."/>
            <person name="Brettin T."/>
        </authorList>
    </citation>
    <scope>NUCLEOTIDE SEQUENCE [LARGE SCALE GENOMIC DNA]</scope>
    <source>
        <strain evidence="2">DSM 17836 / JCM 10339 / NBRC 14399</strain>
    </source>
</reference>
<dbReference type="SUPFAM" id="SSF53254">
    <property type="entry name" value="Phosphoglycerate mutase-like"/>
    <property type="match status" value="1"/>
</dbReference>
<dbReference type="EMBL" id="CP001736">
    <property type="protein sequence ID" value="ADB33009.1"/>
    <property type="molecule type" value="Genomic_DNA"/>
</dbReference>
<dbReference type="InterPro" id="IPR013078">
    <property type="entry name" value="His_Pase_superF_clade-1"/>
</dbReference>
<name>D2PR61_KRIFD</name>
<proteinExistence type="predicted"/>
<gene>
    <name evidence="1" type="ordered locus">Kfla_3958</name>
</gene>
<dbReference type="Pfam" id="PF00300">
    <property type="entry name" value="His_Phos_1"/>
    <property type="match status" value="1"/>
</dbReference>